<evidence type="ECO:0000256" key="6">
    <source>
        <dbReference type="SAM" id="Phobius"/>
    </source>
</evidence>
<gene>
    <name evidence="7" type="ORF">GCM10009798_23030</name>
</gene>
<feature type="transmembrane region" description="Helical" evidence="6">
    <location>
        <begin position="145"/>
        <end position="164"/>
    </location>
</feature>
<sequence>MSGRAWLRPALGMVIVAALMARFGADPIVRGLRAADGALVALALVLTAAATACCAWRWRAVANALEAGIGFGPAYLSCYGAQFLNATLPAGVLGDVHRAVEHGRQADRAGSAVRSVVWERTLGLVVQAVVTLAVVALVPSGLRQVAVVVGIGALLLTALVVRWVRPVTADLRVILGRPRAAVTVVLASLGVAACHTAVLLAAMAATGVDLPAAQTVALALAVLLGSTVPASIAGWGPREGTAAWAFVAVGLPASDGLAVSVAYGVAALVATLPGALALLLGRAVAARHAVGARSAIPAHQEASLG</sequence>
<feature type="transmembrane region" description="Helical" evidence="6">
    <location>
        <begin position="256"/>
        <end position="280"/>
    </location>
</feature>
<evidence type="ECO:0000256" key="3">
    <source>
        <dbReference type="ARBA" id="ARBA00022692"/>
    </source>
</evidence>
<evidence type="ECO:0000313" key="8">
    <source>
        <dbReference type="Proteomes" id="UP001500571"/>
    </source>
</evidence>
<feature type="transmembrane region" description="Helical" evidence="6">
    <location>
        <begin position="37"/>
        <end position="58"/>
    </location>
</feature>
<dbReference type="RefSeq" id="WP_344044980.1">
    <property type="nucleotide sequence ID" value="NZ_BAAAPB010000002.1"/>
</dbReference>
<evidence type="ECO:0000256" key="4">
    <source>
        <dbReference type="ARBA" id="ARBA00022989"/>
    </source>
</evidence>
<dbReference type="PANTHER" id="PTHR40277:SF1">
    <property type="entry name" value="BLL5419 PROTEIN"/>
    <property type="match status" value="1"/>
</dbReference>
<feature type="transmembrane region" description="Helical" evidence="6">
    <location>
        <begin position="6"/>
        <end position="25"/>
    </location>
</feature>
<feature type="transmembrane region" description="Helical" evidence="6">
    <location>
        <begin position="184"/>
        <end position="204"/>
    </location>
</feature>
<dbReference type="Pfam" id="PF03706">
    <property type="entry name" value="LPG_synthase_TM"/>
    <property type="match status" value="1"/>
</dbReference>
<name>A0ABN2R3C7_9ACTN</name>
<dbReference type="EMBL" id="BAAAPB010000002">
    <property type="protein sequence ID" value="GAA1962669.1"/>
    <property type="molecule type" value="Genomic_DNA"/>
</dbReference>
<feature type="transmembrane region" description="Helical" evidence="6">
    <location>
        <begin position="121"/>
        <end position="138"/>
    </location>
</feature>
<evidence type="ECO:0000313" key="7">
    <source>
        <dbReference type="EMBL" id="GAA1962669.1"/>
    </source>
</evidence>
<evidence type="ECO:0000256" key="1">
    <source>
        <dbReference type="ARBA" id="ARBA00004651"/>
    </source>
</evidence>
<evidence type="ECO:0000256" key="2">
    <source>
        <dbReference type="ARBA" id="ARBA00022475"/>
    </source>
</evidence>
<dbReference type="PANTHER" id="PTHR40277">
    <property type="entry name" value="BLL5419 PROTEIN"/>
    <property type="match status" value="1"/>
</dbReference>
<keyword evidence="4 6" id="KW-1133">Transmembrane helix</keyword>
<evidence type="ECO:0000256" key="5">
    <source>
        <dbReference type="ARBA" id="ARBA00023136"/>
    </source>
</evidence>
<dbReference type="InterPro" id="IPR022791">
    <property type="entry name" value="L-PG_synthase/AglD"/>
</dbReference>
<dbReference type="Proteomes" id="UP001500571">
    <property type="component" value="Unassembled WGS sequence"/>
</dbReference>
<evidence type="ECO:0008006" key="9">
    <source>
        <dbReference type="Google" id="ProtNLM"/>
    </source>
</evidence>
<keyword evidence="8" id="KW-1185">Reference proteome</keyword>
<accession>A0ABN2R3C7</accession>
<reference evidence="7 8" key="1">
    <citation type="journal article" date="2019" name="Int. J. Syst. Evol. Microbiol.">
        <title>The Global Catalogue of Microorganisms (GCM) 10K type strain sequencing project: providing services to taxonomists for standard genome sequencing and annotation.</title>
        <authorList>
            <consortium name="The Broad Institute Genomics Platform"/>
            <consortium name="The Broad Institute Genome Sequencing Center for Infectious Disease"/>
            <person name="Wu L."/>
            <person name="Ma J."/>
        </authorList>
    </citation>
    <scope>NUCLEOTIDE SEQUENCE [LARGE SCALE GENOMIC DNA]</scope>
    <source>
        <strain evidence="7 8">JCM 15309</strain>
    </source>
</reference>
<protein>
    <recommendedName>
        <fullName evidence="9">Flippase-like domain-containing protein</fullName>
    </recommendedName>
</protein>
<organism evidence="7 8">
    <name type="scientific">Nocardioides panacihumi</name>
    <dbReference type="NCBI Taxonomy" id="400774"/>
    <lineage>
        <taxon>Bacteria</taxon>
        <taxon>Bacillati</taxon>
        <taxon>Actinomycetota</taxon>
        <taxon>Actinomycetes</taxon>
        <taxon>Propionibacteriales</taxon>
        <taxon>Nocardioidaceae</taxon>
        <taxon>Nocardioides</taxon>
    </lineage>
</organism>
<keyword evidence="3 6" id="KW-0812">Transmembrane</keyword>
<proteinExistence type="predicted"/>
<comment type="subcellular location">
    <subcellularLocation>
        <location evidence="1">Cell membrane</location>
        <topology evidence="1">Multi-pass membrane protein</topology>
    </subcellularLocation>
</comment>
<comment type="caution">
    <text evidence="7">The sequence shown here is derived from an EMBL/GenBank/DDBJ whole genome shotgun (WGS) entry which is preliminary data.</text>
</comment>
<feature type="transmembrane region" description="Helical" evidence="6">
    <location>
        <begin position="216"/>
        <end position="236"/>
    </location>
</feature>
<keyword evidence="5 6" id="KW-0472">Membrane</keyword>
<keyword evidence="2" id="KW-1003">Cell membrane</keyword>